<gene>
    <name evidence="1" type="ORF">MKW98_011112</name>
</gene>
<sequence length="191" mass="22009">GAWEKYHCEMFDSVTWAWKRLADVQTSGCLVDPSGGVLINGCLHLINSRRQIYVFSVEQEKWNATIHLPPDRESEFNFRPLLILIDGKIGVLISSTEEWAELWVLENYYIHTSWKRKYRKDLRALNRQVGGECAPIAMLSTGTIFMICWRPNSCCAVMYNINDDTYTISAPFLSDVGSFLGFPFESRFCYV</sequence>
<organism evidence="1 2">
    <name type="scientific">Papaver atlanticum</name>
    <dbReference type="NCBI Taxonomy" id="357466"/>
    <lineage>
        <taxon>Eukaryota</taxon>
        <taxon>Viridiplantae</taxon>
        <taxon>Streptophyta</taxon>
        <taxon>Embryophyta</taxon>
        <taxon>Tracheophyta</taxon>
        <taxon>Spermatophyta</taxon>
        <taxon>Magnoliopsida</taxon>
        <taxon>Ranunculales</taxon>
        <taxon>Papaveraceae</taxon>
        <taxon>Papaveroideae</taxon>
        <taxon>Papaver</taxon>
    </lineage>
</organism>
<evidence type="ECO:0000313" key="2">
    <source>
        <dbReference type="Proteomes" id="UP001202328"/>
    </source>
</evidence>
<comment type="caution">
    <text evidence="1">The sequence shown here is derived from an EMBL/GenBank/DDBJ whole genome shotgun (WGS) entry which is preliminary data.</text>
</comment>
<reference evidence="1" key="1">
    <citation type="submission" date="2022-04" db="EMBL/GenBank/DDBJ databases">
        <title>A functionally conserved STORR gene fusion in Papaver species that diverged 16.8 million years ago.</title>
        <authorList>
            <person name="Catania T."/>
        </authorList>
    </citation>
    <scope>NUCLEOTIDE SEQUENCE</scope>
    <source>
        <strain evidence="1">S-188037</strain>
    </source>
</reference>
<dbReference type="PANTHER" id="PTHR31672">
    <property type="entry name" value="BNACNNG10540D PROTEIN"/>
    <property type="match status" value="1"/>
</dbReference>
<evidence type="ECO:0008006" key="3">
    <source>
        <dbReference type="Google" id="ProtNLM"/>
    </source>
</evidence>
<protein>
    <recommendedName>
        <fullName evidence="3">F-box associated domain-containing protein</fullName>
    </recommendedName>
</protein>
<evidence type="ECO:0000313" key="1">
    <source>
        <dbReference type="EMBL" id="KAI3958424.1"/>
    </source>
</evidence>
<name>A0AAD4TJ17_9MAGN</name>
<dbReference type="EMBL" id="JAJJMB010001160">
    <property type="protein sequence ID" value="KAI3958424.1"/>
    <property type="molecule type" value="Genomic_DNA"/>
</dbReference>
<dbReference type="InterPro" id="IPR050796">
    <property type="entry name" value="SCF_F-box_component"/>
</dbReference>
<dbReference type="Proteomes" id="UP001202328">
    <property type="component" value="Unassembled WGS sequence"/>
</dbReference>
<accession>A0AAD4TJ17</accession>
<proteinExistence type="predicted"/>
<keyword evidence="2" id="KW-1185">Reference proteome</keyword>
<dbReference type="AlphaFoldDB" id="A0AAD4TJ17"/>
<dbReference type="NCBIfam" id="TIGR01640">
    <property type="entry name" value="F_box_assoc_1"/>
    <property type="match status" value="1"/>
</dbReference>
<dbReference type="InterPro" id="IPR017451">
    <property type="entry name" value="F-box-assoc_interact_dom"/>
</dbReference>
<feature type="non-terminal residue" evidence="1">
    <location>
        <position position="1"/>
    </location>
</feature>